<keyword evidence="2" id="KW-0808">Transferase</keyword>
<dbReference type="PROSITE" id="PS51683">
    <property type="entry name" value="SAM_OMT_II"/>
    <property type="match status" value="1"/>
</dbReference>
<organism evidence="5 6">
    <name type="scientific">Quercus rubra</name>
    <name type="common">Northern red oak</name>
    <name type="synonym">Quercus borealis</name>
    <dbReference type="NCBI Taxonomy" id="3512"/>
    <lineage>
        <taxon>Eukaryota</taxon>
        <taxon>Viridiplantae</taxon>
        <taxon>Streptophyta</taxon>
        <taxon>Embryophyta</taxon>
        <taxon>Tracheophyta</taxon>
        <taxon>Spermatophyta</taxon>
        <taxon>Magnoliopsida</taxon>
        <taxon>eudicotyledons</taxon>
        <taxon>Gunneridae</taxon>
        <taxon>Pentapetalae</taxon>
        <taxon>rosids</taxon>
        <taxon>fabids</taxon>
        <taxon>Fagales</taxon>
        <taxon>Fagaceae</taxon>
        <taxon>Quercus</taxon>
    </lineage>
</organism>
<dbReference type="Proteomes" id="UP001324115">
    <property type="component" value="Unassembled WGS sequence"/>
</dbReference>
<keyword evidence="1" id="KW-0489">Methyltransferase</keyword>
<evidence type="ECO:0000313" key="6">
    <source>
        <dbReference type="Proteomes" id="UP001324115"/>
    </source>
</evidence>
<dbReference type="PANTHER" id="PTHR11746">
    <property type="entry name" value="O-METHYLTRANSFERASE"/>
    <property type="match status" value="1"/>
</dbReference>
<reference evidence="5 6" key="1">
    <citation type="journal article" date="2023" name="G3 (Bethesda)">
        <title>A haplotype-resolved chromosome-scale genome for Quercus rubra L. provides insights into the genetics of adaptive traits for red oak species.</title>
        <authorList>
            <person name="Kapoor B."/>
            <person name="Jenkins J."/>
            <person name="Schmutz J."/>
            <person name="Zhebentyayeva T."/>
            <person name="Kuelheim C."/>
            <person name="Coggeshall M."/>
            <person name="Heim C."/>
            <person name="Lasky J.R."/>
            <person name="Leites L."/>
            <person name="Islam-Faridi N."/>
            <person name="Romero-Severson J."/>
            <person name="DeLeo V.L."/>
            <person name="Lucas S.M."/>
            <person name="Lazic D."/>
            <person name="Gailing O."/>
            <person name="Carlson J."/>
            <person name="Staton M."/>
        </authorList>
    </citation>
    <scope>NUCLEOTIDE SEQUENCE [LARGE SCALE GENOMIC DNA]</scope>
    <source>
        <strain evidence="5">Pseudo-F2</strain>
    </source>
</reference>
<gene>
    <name evidence="5" type="ORF">RGQ29_027987</name>
</gene>
<evidence type="ECO:0000259" key="4">
    <source>
        <dbReference type="Pfam" id="PF00891"/>
    </source>
</evidence>
<sequence>MRILIHYGYFAPKNTSENDQEEAYVLTEPSRLLLKDNPLSMTPFLLAMVDTMLTTPCNYLTTWFQNEDLTPFGSAHGKTIWHYGGHELKFANFFSEAMASDARLVMNVVVDKCKGVFEGLESFVDVGGGTGTVAKAIADTFPNIKCTVFDLPHVFADFQGSKNLKYVRVHFEAIPPADAVFMKWILHDWNEEECVKLLKQCKEAITINDKKGKVIIIDLMMENRKENEKSTKTQLFFEMVMMVLVKRKERTEKEWAKLFLDAGFNDYMITPILGLRALIEVYP</sequence>
<dbReference type="Pfam" id="PF00891">
    <property type="entry name" value="Methyltransf_2"/>
    <property type="match status" value="1"/>
</dbReference>
<dbReference type="FunFam" id="3.40.50.150:FF:000057">
    <property type="entry name" value="O-methyltransferase ZRP4"/>
    <property type="match status" value="1"/>
</dbReference>
<evidence type="ECO:0000256" key="3">
    <source>
        <dbReference type="ARBA" id="ARBA00022691"/>
    </source>
</evidence>
<dbReference type="CDD" id="cd02440">
    <property type="entry name" value="AdoMet_MTases"/>
    <property type="match status" value="1"/>
</dbReference>
<protein>
    <recommendedName>
        <fullName evidence="4">O-methyltransferase C-terminal domain-containing protein</fullName>
    </recommendedName>
</protein>
<dbReference type="GO" id="GO:0008171">
    <property type="term" value="F:O-methyltransferase activity"/>
    <property type="evidence" value="ECO:0007669"/>
    <property type="project" value="InterPro"/>
</dbReference>
<evidence type="ECO:0000313" key="5">
    <source>
        <dbReference type="EMBL" id="KAK4577692.1"/>
    </source>
</evidence>
<dbReference type="EMBL" id="JAXUIC010000008">
    <property type="protein sequence ID" value="KAK4577692.1"/>
    <property type="molecule type" value="Genomic_DNA"/>
</dbReference>
<dbReference type="Gene3D" id="3.40.50.150">
    <property type="entry name" value="Vaccinia Virus protein VP39"/>
    <property type="match status" value="1"/>
</dbReference>
<keyword evidence="3" id="KW-0949">S-adenosyl-L-methionine</keyword>
<proteinExistence type="predicted"/>
<dbReference type="InterPro" id="IPR029063">
    <property type="entry name" value="SAM-dependent_MTases_sf"/>
</dbReference>
<dbReference type="GO" id="GO:0032259">
    <property type="term" value="P:methylation"/>
    <property type="evidence" value="ECO:0007669"/>
    <property type="project" value="UniProtKB-KW"/>
</dbReference>
<dbReference type="InterPro" id="IPR001077">
    <property type="entry name" value="COMT_C"/>
</dbReference>
<evidence type="ECO:0000256" key="2">
    <source>
        <dbReference type="ARBA" id="ARBA00022679"/>
    </source>
</evidence>
<dbReference type="SUPFAM" id="SSF53335">
    <property type="entry name" value="S-adenosyl-L-methionine-dependent methyltransferases"/>
    <property type="match status" value="1"/>
</dbReference>
<comment type="caution">
    <text evidence="5">The sequence shown here is derived from an EMBL/GenBank/DDBJ whole genome shotgun (WGS) entry which is preliminary data.</text>
</comment>
<feature type="domain" description="O-methyltransferase C-terminal" evidence="4">
    <location>
        <begin position="59"/>
        <end position="265"/>
    </location>
</feature>
<name>A0AAN7EQN7_QUERU</name>
<keyword evidence="6" id="KW-1185">Reference proteome</keyword>
<accession>A0AAN7EQN7</accession>
<dbReference type="InterPro" id="IPR016461">
    <property type="entry name" value="COMT-like"/>
</dbReference>
<evidence type="ECO:0000256" key="1">
    <source>
        <dbReference type="ARBA" id="ARBA00022603"/>
    </source>
</evidence>
<dbReference type="AlphaFoldDB" id="A0AAN7EQN7"/>